<dbReference type="InParanoid" id="A0A0H2R9I5"/>
<feature type="transmembrane region" description="Helical" evidence="2">
    <location>
        <begin position="220"/>
        <end position="239"/>
    </location>
</feature>
<organism evidence="3 4">
    <name type="scientific">Schizopora paradoxa</name>
    <dbReference type="NCBI Taxonomy" id="27342"/>
    <lineage>
        <taxon>Eukaryota</taxon>
        <taxon>Fungi</taxon>
        <taxon>Dikarya</taxon>
        <taxon>Basidiomycota</taxon>
        <taxon>Agaricomycotina</taxon>
        <taxon>Agaricomycetes</taxon>
        <taxon>Hymenochaetales</taxon>
        <taxon>Schizoporaceae</taxon>
        <taxon>Schizopora</taxon>
    </lineage>
</organism>
<keyword evidence="2" id="KW-0472">Membrane</keyword>
<proteinExistence type="predicted"/>
<keyword evidence="2" id="KW-0812">Transmembrane</keyword>
<feature type="transmembrane region" description="Helical" evidence="2">
    <location>
        <begin position="73"/>
        <end position="96"/>
    </location>
</feature>
<feature type="transmembrane region" description="Helical" evidence="2">
    <location>
        <begin position="259"/>
        <end position="281"/>
    </location>
</feature>
<feature type="transmembrane region" description="Helical" evidence="2">
    <location>
        <begin position="108"/>
        <end position="127"/>
    </location>
</feature>
<evidence type="ECO:0000256" key="2">
    <source>
        <dbReference type="SAM" id="Phobius"/>
    </source>
</evidence>
<keyword evidence="4" id="KW-1185">Reference proteome</keyword>
<name>A0A0H2R9I5_9AGAM</name>
<evidence type="ECO:0000313" key="3">
    <source>
        <dbReference type="EMBL" id="KLO08037.1"/>
    </source>
</evidence>
<evidence type="ECO:0000256" key="1">
    <source>
        <dbReference type="SAM" id="MobiDB-lite"/>
    </source>
</evidence>
<protein>
    <submittedName>
        <fullName evidence="3">Uncharacterized protein</fullName>
    </submittedName>
</protein>
<feature type="region of interest" description="Disordered" evidence="1">
    <location>
        <begin position="294"/>
        <end position="330"/>
    </location>
</feature>
<feature type="compositionally biased region" description="Low complexity" evidence="1">
    <location>
        <begin position="294"/>
        <end position="306"/>
    </location>
</feature>
<keyword evidence="2" id="KW-1133">Transmembrane helix</keyword>
<sequence>MNSTSEVCPGGVIPANLDIEGIGTRVATYAQLLLAVLTIALSPDVSSFSSWWAVLVTSIALQLAAIAQRGALALFHMLIVTWLAFPAFAMSWVYIFLHWRRDAMPIEILAATYFHGFLFVGFGLWVWTTINTIGPCQELNRTTVFVAFGKNVNPTGPVRFFVIGVYVAWGFAYIIAACASIISLIPYLRRRAEKEIDHLCETFSVQFSAISAYTTSPPHITFLVTLYNLLAVGLSIWTFESMLRRNESRAALTDDDDGWTLGQISALLLLGSPATTLFKLLKLRYQNCKKILSRQSSTASRSTSSSEEGVDTAPETPEEADDLEEGKCDL</sequence>
<evidence type="ECO:0000313" key="4">
    <source>
        <dbReference type="Proteomes" id="UP000053477"/>
    </source>
</evidence>
<dbReference type="Proteomes" id="UP000053477">
    <property type="component" value="Unassembled WGS sequence"/>
</dbReference>
<dbReference type="OrthoDB" id="5427664at2759"/>
<accession>A0A0H2R9I5</accession>
<dbReference type="STRING" id="27342.A0A0H2R9I5"/>
<dbReference type="EMBL" id="KQ086109">
    <property type="protein sequence ID" value="KLO08037.1"/>
    <property type="molecule type" value="Genomic_DNA"/>
</dbReference>
<gene>
    <name evidence="3" type="ORF">SCHPADRAFT_835854</name>
</gene>
<reference evidence="3 4" key="1">
    <citation type="submission" date="2015-04" db="EMBL/GenBank/DDBJ databases">
        <title>Complete genome sequence of Schizopora paradoxa KUC8140, a cosmopolitan wood degrader in East Asia.</title>
        <authorList>
            <consortium name="DOE Joint Genome Institute"/>
            <person name="Min B."/>
            <person name="Park H."/>
            <person name="Jang Y."/>
            <person name="Kim J.-J."/>
            <person name="Kim K.H."/>
            <person name="Pangilinan J."/>
            <person name="Lipzen A."/>
            <person name="Riley R."/>
            <person name="Grigoriev I.V."/>
            <person name="Spatafora J.W."/>
            <person name="Choi I.-G."/>
        </authorList>
    </citation>
    <scope>NUCLEOTIDE SEQUENCE [LARGE SCALE GENOMIC DNA]</scope>
    <source>
        <strain evidence="3 4">KUC8140</strain>
    </source>
</reference>
<feature type="transmembrane region" description="Helical" evidence="2">
    <location>
        <begin position="160"/>
        <end position="185"/>
    </location>
</feature>
<dbReference type="AlphaFoldDB" id="A0A0H2R9I5"/>